<sequence length="172" mass="19091">MSFVNDNGVTIRLAGAEAVDALEPLWLSLHRHHREVAPELAMYPDERSWALRRDLYRQWIIEPGSFILLAEDGRELVGYAFTHVFAGPDDTWVSGDRIAELESLSVAASHRGRGVGTRLLDAVDARLAELGIGDLYIGTLAANLGAQRVYEKRGLRPLMIKYARLAASPPRD</sequence>
<dbReference type="Proteomes" id="UP000630887">
    <property type="component" value="Unassembled WGS sequence"/>
</dbReference>
<dbReference type="GO" id="GO:0016747">
    <property type="term" value="F:acyltransferase activity, transferring groups other than amino-acyl groups"/>
    <property type="evidence" value="ECO:0007669"/>
    <property type="project" value="InterPro"/>
</dbReference>
<dbReference type="InterPro" id="IPR000182">
    <property type="entry name" value="GNAT_dom"/>
</dbReference>
<evidence type="ECO:0000256" key="2">
    <source>
        <dbReference type="ARBA" id="ARBA00023315"/>
    </source>
</evidence>
<evidence type="ECO:0000313" key="4">
    <source>
        <dbReference type="EMBL" id="GIG09678.1"/>
    </source>
</evidence>
<proteinExistence type="predicted"/>
<dbReference type="InterPro" id="IPR016181">
    <property type="entry name" value="Acyl_CoA_acyltransferase"/>
</dbReference>
<dbReference type="EMBL" id="BONI01000070">
    <property type="protein sequence ID" value="GIG09678.1"/>
    <property type="molecule type" value="Genomic_DNA"/>
</dbReference>
<dbReference type="SUPFAM" id="SSF55729">
    <property type="entry name" value="Acyl-CoA N-acyltransferases (Nat)"/>
    <property type="match status" value="1"/>
</dbReference>
<gene>
    <name evidence="4" type="ORF">Cco03nite_63780</name>
</gene>
<protein>
    <recommendedName>
        <fullName evidence="3">N-acetyltransferase domain-containing protein</fullName>
    </recommendedName>
</protein>
<dbReference type="InterPro" id="IPR050832">
    <property type="entry name" value="Bact_Acetyltransf"/>
</dbReference>
<name>A0A8J3PAR7_9ACTN</name>
<accession>A0A8J3PAR7</accession>
<reference evidence="4 5" key="1">
    <citation type="submission" date="2021-01" db="EMBL/GenBank/DDBJ databases">
        <title>Whole genome shotgun sequence of Catellatospora coxensis NBRC 107359.</title>
        <authorList>
            <person name="Komaki H."/>
            <person name="Tamura T."/>
        </authorList>
    </citation>
    <scope>NUCLEOTIDE SEQUENCE [LARGE SCALE GENOMIC DNA]</scope>
    <source>
        <strain evidence="4 5">NBRC 107359</strain>
    </source>
</reference>
<dbReference type="AlphaFoldDB" id="A0A8J3PAR7"/>
<dbReference type="PROSITE" id="PS51186">
    <property type="entry name" value="GNAT"/>
    <property type="match status" value="1"/>
</dbReference>
<feature type="domain" description="N-acetyltransferase" evidence="3">
    <location>
        <begin position="9"/>
        <end position="172"/>
    </location>
</feature>
<evidence type="ECO:0000259" key="3">
    <source>
        <dbReference type="PROSITE" id="PS51186"/>
    </source>
</evidence>
<evidence type="ECO:0000313" key="5">
    <source>
        <dbReference type="Proteomes" id="UP000630887"/>
    </source>
</evidence>
<keyword evidence="2" id="KW-0012">Acyltransferase</keyword>
<evidence type="ECO:0000256" key="1">
    <source>
        <dbReference type="ARBA" id="ARBA00022679"/>
    </source>
</evidence>
<dbReference type="PANTHER" id="PTHR43877">
    <property type="entry name" value="AMINOALKYLPHOSPHONATE N-ACETYLTRANSFERASE-RELATED-RELATED"/>
    <property type="match status" value="1"/>
</dbReference>
<dbReference type="Pfam" id="PF00583">
    <property type="entry name" value="Acetyltransf_1"/>
    <property type="match status" value="1"/>
</dbReference>
<dbReference type="Gene3D" id="3.40.630.30">
    <property type="match status" value="1"/>
</dbReference>
<dbReference type="CDD" id="cd04301">
    <property type="entry name" value="NAT_SF"/>
    <property type="match status" value="1"/>
</dbReference>
<organism evidence="4 5">
    <name type="scientific">Catellatospora coxensis</name>
    <dbReference type="NCBI Taxonomy" id="310354"/>
    <lineage>
        <taxon>Bacteria</taxon>
        <taxon>Bacillati</taxon>
        <taxon>Actinomycetota</taxon>
        <taxon>Actinomycetes</taxon>
        <taxon>Micromonosporales</taxon>
        <taxon>Micromonosporaceae</taxon>
        <taxon>Catellatospora</taxon>
    </lineage>
</organism>
<keyword evidence="1" id="KW-0808">Transferase</keyword>
<comment type="caution">
    <text evidence="4">The sequence shown here is derived from an EMBL/GenBank/DDBJ whole genome shotgun (WGS) entry which is preliminary data.</text>
</comment>
<keyword evidence="5" id="KW-1185">Reference proteome</keyword>